<proteinExistence type="predicted"/>
<organism evidence="2 3">
    <name type="scientific">Solemya pervernicosa gill symbiont</name>
    <dbReference type="NCBI Taxonomy" id="642797"/>
    <lineage>
        <taxon>Bacteria</taxon>
        <taxon>Pseudomonadati</taxon>
        <taxon>Pseudomonadota</taxon>
        <taxon>Gammaproteobacteria</taxon>
        <taxon>sulfur-oxidizing symbionts</taxon>
    </lineage>
</organism>
<dbReference type="OrthoDB" id="6401698at2"/>
<dbReference type="Proteomes" id="UP000191110">
    <property type="component" value="Unassembled WGS sequence"/>
</dbReference>
<dbReference type="AlphaFoldDB" id="A0A1T2L1T1"/>
<evidence type="ECO:0000313" key="2">
    <source>
        <dbReference type="EMBL" id="OOZ39073.1"/>
    </source>
</evidence>
<evidence type="ECO:0000256" key="1">
    <source>
        <dbReference type="SAM" id="Phobius"/>
    </source>
</evidence>
<keyword evidence="3" id="KW-1185">Reference proteome</keyword>
<dbReference type="EMBL" id="MPRL01000062">
    <property type="protein sequence ID" value="OOZ39073.1"/>
    <property type="molecule type" value="Genomic_DNA"/>
</dbReference>
<gene>
    <name evidence="2" type="ORF">BOW53_13135</name>
</gene>
<accession>A0A1T2L1T1</accession>
<protein>
    <submittedName>
        <fullName evidence="2">Uncharacterized protein</fullName>
    </submittedName>
</protein>
<evidence type="ECO:0000313" key="3">
    <source>
        <dbReference type="Proteomes" id="UP000191110"/>
    </source>
</evidence>
<keyword evidence="1" id="KW-0812">Transmembrane</keyword>
<keyword evidence="1" id="KW-1133">Transmembrane helix</keyword>
<feature type="transmembrane region" description="Helical" evidence="1">
    <location>
        <begin position="27"/>
        <end position="57"/>
    </location>
</feature>
<name>A0A1T2L1T1_9GAMM</name>
<keyword evidence="1" id="KW-0472">Membrane</keyword>
<reference evidence="2 3" key="1">
    <citation type="submission" date="2016-11" db="EMBL/GenBank/DDBJ databases">
        <title>Mixed transmission modes and dynamic genome evolution in an obligate animal-bacterial symbiosis.</title>
        <authorList>
            <person name="Russell S.L."/>
            <person name="Corbett-Detig R.B."/>
            <person name="Cavanaugh C.M."/>
        </authorList>
    </citation>
    <scope>NUCLEOTIDE SEQUENCE [LARGE SCALE GENOMIC DNA]</scope>
    <source>
        <strain evidence="2">Sveles-Q1</strain>
    </source>
</reference>
<sequence>MFTKEEVKEFVIKYGKKWLFPNFYNKVTWYVLTLGAGVILIPTPFKLVVCNWIIGSFNLNSGKTLTLSEMGSSTADYWLGFALVISALLHNVFSKWLLHQNDIQDRVKAEKVSAVDEALFKEFLEIFPSGSRSAYLLETHDFGNSFSLESLKDIDKFVDEWSCPEKNIINPELEAIRKELWNKCHEFSWLIAKKSAPTHGGFQSVVPDRVRDDWDWPEWVDNDVKAVNEMASEVFSLHQDFIKSMRESLKC</sequence>
<comment type="caution">
    <text evidence="2">The sequence shown here is derived from an EMBL/GenBank/DDBJ whole genome shotgun (WGS) entry which is preliminary data.</text>
</comment>
<feature type="transmembrane region" description="Helical" evidence="1">
    <location>
        <begin position="77"/>
        <end position="98"/>
    </location>
</feature>
<dbReference type="RefSeq" id="WP_078484546.1">
    <property type="nucleotide sequence ID" value="NZ_MPRL01000062.1"/>
</dbReference>